<dbReference type="GO" id="GO:0008234">
    <property type="term" value="F:cysteine-type peptidase activity"/>
    <property type="evidence" value="ECO:0007669"/>
    <property type="project" value="UniProtKB-KW"/>
</dbReference>
<dbReference type="InterPro" id="IPR000064">
    <property type="entry name" value="NLP_P60_dom"/>
</dbReference>
<dbReference type="InterPro" id="IPR052062">
    <property type="entry name" value="Murein_DD/LD_carboxypeptidase"/>
</dbReference>
<keyword evidence="9" id="KW-1185">Reference proteome</keyword>
<dbReference type="SUPFAM" id="SSF54001">
    <property type="entry name" value="Cysteine proteinases"/>
    <property type="match status" value="1"/>
</dbReference>
<evidence type="ECO:0000256" key="6">
    <source>
        <dbReference type="SAM" id="SignalP"/>
    </source>
</evidence>
<keyword evidence="2" id="KW-0645">Protease</keyword>
<evidence type="ECO:0000256" key="2">
    <source>
        <dbReference type="ARBA" id="ARBA00022670"/>
    </source>
</evidence>
<protein>
    <submittedName>
        <fullName evidence="8">Glycoside hydrolase</fullName>
    </submittedName>
</protein>
<comment type="similarity">
    <text evidence="1">Belongs to the peptidase C40 family.</text>
</comment>
<dbReference type="GO" id="GO:0006508">
    <property type="term" value="P:proteolysis"/>
    <property type="evidence" value="ECO:0007669"/>
    <property type="project" value="UniProtKB-KW"/>
</dbReference>
<feature type="domain" description="NlpC/P60" evidence="7">
    <location>
        <begin position="103"/>
        <end position="227"/>
    </location>
</feature>
<evidence type="ECO:0000256" key="4">
    <source>
        <dbReference type="ARBA" id="ARBA00022801"/>
    </source>
</evidence>
<accession>A0A3B7MIU9</accession>
<dbReference type="Proteomes" id="UP000263900">
    <property type="component" value="Chromosome"/>
</dbReference>
<evidence type="ECO:0000256" key="5">
    <source>
        <dbReference type="ARBA" id="ARBA00022807"/>
    </source>
</evidence>
<proteinExistence type="inferred from homology"/>
<evidence type="ECO:0000313" key="9">
    <source>
        <dbReference type="Proteomes" id="UP000263900"/>
    </source>
</evidence>
<evidence type="ECO:0000256" key="1">
    <source>
        <dbReference type="ARBA" id="ARBA00007074"/>
    </source>
</evidence>
<dbReference type="AlphaFoldDB" id="A0A3B7MIU9"/>
<dbReference type="InterPro" id="IPR038765">
    <property type="entry name" value="Papain-like_cys_pep_sf"/>
</dbReference>
<dbReference type="Pfam" id="PF00877">
    <property type="entry name" value="NLPC_P60"/>
    <property type="match status" value="1"/>
</dbReference>
<evidence type="ECO:0000256" key="3">
    <source>
        <dbReference type="ARBA" id="ARBA00022729"/>
    </source>
</evidence>
<keyword evidence="5" id="KW-0788">Thiol protease</keyword>
<organism evidence="8 9">
    <name type="scientific">Paraflavitalea soli</name>
    <dbReference type="NCBI Taxonomy" id="2315862"/>
    <lineage>
        <taxon>Bacteria</taxon>
        <taxon>Pseudomonadati</taxon>
        <taxon>Bacteroidota</taxon>
        <taxon>Chitinophagia</taxon>
        <taxon>Chitinophagales</taxon>
        <taxon>Chitinophagaceae</taxon>
        <taxon>Paraflavitalea</taxon>
    </lineage>
</organism>
<dbReference type="OrthoDB" id="9807055at2"/>
<keyword evidence="4 8" id="KW-0378">Hydrolase</keyword>
<reference evidence="8 9" key="1">
    <citation type="submission" date="2018-09" db="EMBL/GenBank/DDBJ databases">
        <title>Genome sequencing of strain 6GH32-13.</title>
        <authorList>
            <person name="Weon H.-Y."/>
            <person name="Heo J."/>
            <person name="Kwon S.-W."/>
        </authorList>
    </citation>
    <scope>NUCLEOTIDE SEQUENCE [LARGE SCALE GENOMIC DNA]</scope>
    <source>
        <strain evidence="8 9">5GH32-13</strain>
    </source>
</reference>
<keyword evidence="3 6" id="KW-0732">Signal</keyword>
<gene>
    <name evidence="8" type="ORF">D3H65_03440</name>
</gene>
<dbReference type="PROSITE" id="PS51257">
    <property type="entry name" value="PROKAR_LIPOPROTEIN"/>
    <property type="match status" value="1"/>
</dbReference>
<evidence type="ECO:0000313" key="8">
    <source>
        <dbReference type="EMBL" id="AXY73080.1"/>
    </source>
</evidence>
<dbReference type="RefSeq" id="WP_119048918.1">
    <property type="nucleotide sequence ID" value="NZ_CP032157.1"/>
</dbReference>
<name>A0A3B7MIU9_9BACT</name>
<evidence type="ECO:0000259" key="7">
    <source>
        <dbReference type="PROSITE" id="PS51935"/>
    </source>
</evidence>
<dbReference type="PROSITE" id="PS51935">
    <property type="entry name" value="NLPC_P60"/>
    <property type="match status" value="1"/>
</dbReference>
<dbReference type="KEGG" id="pseg:D3H65_03440"/>
<dbReference type="EMBL" id="CP032157">
    <property type="protein sequence ID" value="AXY73080.1"/>
    <property type="molecule type" value="Genomic_DNA"/>
</dbReference>
<dbReference type="PANTHER" id="PTHR47360:SF1">
    <property type="entry name" value="ENDOPEPTIDASE NLPC-RELATED"/>
    <property type="match status" value="1"/>
</dbReference>
<dbReference type="Gene3D" id="3.90.1720.10">
    <property type="entry name" value="endopeptidase domain like (from Nostoc punctiforme)"/>
    <property type="match status" value="1"/>
</dbReference>
<dbReference type="PANTHER" id="PTHR47360">
    <property type="entry name" value="MUREIN DD-ENDOPEPTIDASE MEPS/MUREIN LD-CARBOXYPEPTIDASE"/>
    <property type="match status" value="1"/>
</dbReference>
<sequence length="228" mass="25207">MYNMLKYGCLIMLVALAATSCSTQRKPTAAAPAGASKRSVSGSPRFIENISIKPGDSSRRYTMGNGSNERYTTGHSVHTGSSVELSDPLQFKYSILLDSPVEELTDGKMISFIEDWYGTRYKYGGNDKNGVDCSAFAQTFILAMYGLMLPRTSVQQYQQSKRLRKEELQEGDLVFFKTRGRKAGISHVGVYLRNNKFVHASTSGGVMINDIGEGYYSTHYAGAGRIRE</sequence>
<feature type="chain" id="PRO_5017740804" evidence="6">
    <location>
        <begin position="18"/>
        <end position="228"/>
    </location>
</feature>
<feature type="signal peptide" evidence="6">
    <location>
        <begin position="1"/>
        <end position="17"/>
    </location>
</feature>